<sequence>MKTNFFQFQIGFCIQEYLFYLRESENSYVQKAFFRSSVLSEKFKSFSSKKSSCKRNVDPISRYQLKSLMHRSVF</sequence>
<evidence type="ECO:0000313" key="2">
    <source>
        <dbReference type="Proteomes" id="UP000012249"/>
    </source>
</evidence>
<reference evidence="1 2" key="1">
    <citation type="submission" date="2013-02" db="EMBL/GenBank/DDBJ databases">
        <authorList>
            <person name="Harkins D.M."/>
            <person name="Durkin A.S."/>
            <person name="Brinkac L.M."/>
            <person name="Haft D.H."/>
            <person name="Selengut J.D."/>
            <person name="Sanka R."/>
            <person name="DePew J."/>
            <person name="Purushe J."/>
            <person name="Haake D.A."/>
            <person name="Matsunaga J."/>
            <person name="Vinetz J.M."/>
            <person name="Sutton G.G."/>
            <person name="Nierman W.C."/>
            <person name="Fouts D.E."/>
        </authorList>
    </citation>
    <scope>NUCLEOTIDE SEQUENCE [LARGE SCALE GENOMIC DNA]</scope>
    <source>
        <strain evidence="1 2">Ecochallenge</strain>
    </source>
</reference>
<dbReference type="AlphaFoldDB" id="N1U0S7"/>
<evidence type="ECO:0000313" key="1">
    <source>
        <dbReference type="EMBL" id="EMY14128.1"/>
    </source>
</evidence>
<proteinExistence type="predicted"/>
<name>N1U0S7_9LEPT</name>
<comment type="caution">
    <text evidence="1">The sequence shown here is derived from an EMBL/GenBank/DDBJ whole genome shotgun (WGS) entry which is preliminary data.</text>
</comment>
<organism evidence="1 2">
    <name type="scientific">Leptospira weilii str. Ecochallenge</name>
    <dbReference type="NCBI Taxonomy" id="1049986"/>
    <lineage>
        <taxon>Bacteria</taxon>
        <taxon>Pseudomonadati</taxon>
        <taxon>Spirochaetota</taxon>
        <taxon>Spirochaetia</taxon>
        <taxon>Leptospirales</taxon>
        <taxon>Leptospiraceae</taxon>
        <taxon>Leptospira</taxon>
    </lineage>
</organism>
<gene>
    <name evidence="1" type="ORF">LEP1GSC043_2784</name>
</gene>
<accession>N1U0S7</accession>
<dbReference type="EMBL" id="AHMI02000194">
    <property type="protein sequence ID" value="EMY14128.1"/>
    <property type="molecule type" value="Genomic_DNA"/>
</dbReference>
<protein>
    <submittedName>
        <fullName evidence="1">Uncharacterized protein</fullName>
    </submittedName>
</protein>
<dbReference type="Proteomes" id="UP000012249">
    <property type="component" value="Unassembled WGS sequence"/>
</dbReference>